<keyword evidence="4" id="KW-1185">Reference proteome</keyword>
<dbReference type="GO" id="GO:0043531">
    <property type="term" value="F:ADP binding"/>
    <property type="evidence" value="ECO:0007669"/>
    <property type="project" value="InterPro"/>
</dbReference>
<dbReference type="SUPFAM" id="SSF52540">
    <property type="entry name" value="P-loop containing nucleoside triphosphate hydrolases"/>
    <property type="match status" value="1"/>
</dbReference>
<proteinExistence type="predicted"/>
<dbReference type="PANTHER" id="PTHR47691:SF3">
    <property type="entry name" value="HTH-TYPE TRANSCRIPTIONAL REGULATOR RV0890C-RELATED"/>
    <property type="match status" value="1"/>
</dbReference>
<dbReference type="Pfam" id="PF26355">
    <property type="entry name" value="HTH_VMAP-M9"/>
    <property type="match status" value="1"/>
</dbReference>
<keyword evidence="3" id="KW-0614">Plasmid</keyword>
<reference evidence="3 4" key="1">
    <citation type="submission" date="2017-06" db="EMBL/GenBank/DDBJ databases">
        <title>Genome sequencing of cyanobaciteial culture collection at National Institute for Environmental Studies (NIES).</title>
        <authorList>
            <person name="Hirose Y."/>
            <person name="Shimura Y."/>
            <person name="Fujisawa T."/>
            <person name="Nakamura Y."/>
            <person name="Kawachi M."/>
        </authorList>
    </citation>
    <scope>NUCLEOTIDE SEQUENCE [LARGE SCALE GENOMIC DNA]</scope>
    <source>
        <strain evidence="3 4">NIES-2135</strain>
        <plasmid evidence="4">Plasmid Plasmid2 dna</plasmid>
    </source>
</reference>
<sequence length="460" mass="52284">MMRQQVSIERYTDQEIQFLINALEVVLDRNFEDAEFALTNALLHDFSLGYEEIAQARGYSKNYLRGQVGPRLWQDLSNAFQNVFSQPINKSSFERFINYLAEQFNLSGDTDANQIRVQLKLESSDTIAVQHADTLAQIYGRNTELAELSDLLSNYQCVSLVGAIGVGKTSLASHWVQSFGQNQFDAVIWRSLIHAPTPELLVDDLIRAFHQTPSKLFTSFAEKLNFLMTLLQQQRCLIVLDSAESIIQTTAISALNTYGDLQDYNQFIRYIAEQHHQSCLLLLSRQRFNQIVRLSHSKRSAQEMMLSGLASEAAEKILASHQLKDQSSWNALIEMYQGNPGLLMQISRYIQTCFGGKVRHFLRCGTIIVPDEASRLYLEQIHQLSESDRIVLLDLATQNAPVQLSELYGVVKSRSTLIKSLTRLVELCLVERREIESDSETEFVFNLAPVVRKIILAHSP</sequence>
<dbReference type="Pfam" id="PF00931">
    <property type="entry name" value="NB-ARC"/>
    <property type="match status" value="1"/>
</dbReference>
<dbReference type="InterPro" id="IPR036388">
    <property type="entry name" value="WH-like_DNA-bd_sf"/>
</dbReference>
<dbReference type="InterPro" id="IPR002182">
    <property type="entry name" value="NB-ARC"/>
</dbReference>
<evidence type="ECO:0000313" key="3">
    <source>
        <dbReference type="EMBL" id="BAY59899.1"/>
    </source>
</evidence>
<dbReference type="Gene3D" id="3.40.50.300">
    <property type="entry name" value="P-loop containing nucleotide triphosphate hydrolases"/>
    <property type="match status" value="1"/>
</dbReference>
<accession>A0A1Z4JT27</accession>
<dbReference type="Gene3D" id="1.10.10.10">
    <property type="entry name" value="Winged helix-like DNA-binding domain superfamily/Winged helix DNA-binding domain"/>
    <property type="match status" value="1"/>
</dbReference>
<feature type="domain" description="vWA-MoxR associated protein N-terminal HTH" evidence="2">
    <location>
        <begin position="29"/>
        <end position="97"/>
    </location>
</feature>
<dbReference type="InterPro" id="IPR027417">
    <property type="entry name" value="P-loop_NTPase"/>
</dbReference>
<feature type="domain" description="NB-ARC" evidence="1">
    <location>
        <begin position="148"/>
        <end position="241"/>
    </location>
</feature>
<name>A0A1Z4JT27_LEPBY</name>
<evidence type="ECO:0000313" key="4">
    <source>
        <dbReference type="Proteomes" id="UP000217895"/>
    </source>
</evidence>
<dbReference type="InterPro" id="IPR058651">
    <property type="entry name" value="HTH_VMAP-M9"/>
</dbReference>
<geneLocation type="plasmid" evidence="3">
    <name>plasmid2</name>
</geneLocation>
<evidence type="ECO:0000259" key="1">
    <source>
        <dbReference type="Pfam" id="PF00931"/>
    </source>
</evidence>
<dbReference type="EMBL" id="AP018205">
    <property type="protein sequence ID" value="BAY59899.1"/>
    <property type="molecule type" value="Genomic_DNA"/>
</dbReference>
<evidence type="ECO:0000259" key="2">
    <source>
        <dbReference type="Pfam" id="PF26355"/>
    </source>
</evidence>
<gene>
    <name evidence="3" type="ORF">NIES2135_67760</name>
</gene>
<dbReference type="AlphaFoldDB" id="A0A1Z4JT27"/>
<dbReference type="PANTHER" id="PTHR47691">
    <property type="entry name" value="REGULATOR-RELATED"/>
    <property type="match status" value="1"/>
</dbReference>
<dbReference type="Proteomes" id="UP000217895">
    <property type="component" value="Plasmid Plasmid2 dna"/>
</dbReference>
<protein>
    <submittedName>
        <fullName evidence="3">WD repeat-containing protein</fullName>
    </submittedName>
</protein>
<organism evidence="3 4">
    <name type="scientific">Leptolyngbya boryana NIES-2135</name>
    <dbReference type="NCBI Taxonomy" id="1973484"/>
    <lineage>
        <taxon>Bacteria</taxon>
        <taxon>Bacillati</taxon>
        <taxon>Cyanobacteriota</taxon>
        <taxon>Cyanophyceae</taxon>
        <taxon>Leptolyngbyales</taxon>
        <taxon>Leptolyngbyaceae</taxon>
        <taxon>Leptolyngbya group</taxon>
        <taxon>Leptolyngbya</taxon>
    </lineage>
</organism>